<evidence type="ECO:0008006" key="3">
    <source>
        <dbReference type="Google" id="ProtNLM"/>
    </source>
</evidence>
<evidence type="ECO:0000313" key="2">
    <source>
        <dbReference type="Proteomes" id="UP000828251"/>
    </source>
</evidence>
<dbReference type="GO" id="GO:0000287">
    <property type="term" value="F:magnesium ion binding"/>
    <property type="evidence" value="ECO:0007669"/>
    <property type="project" value="InterPro"/>
</dbReference>
<proteinExistence type="predicted"/>
<dbReference type="InterPro" id="IPR011037">
    <property type="entry name" value="Pyrv_Knase-like_insert_dom_sf"/>
</dbReference>
<comment type="caution">
    <text evidence="1">The sequence shown here is derived from an EMBL/GenBank/DDBJ whole genome shotgun (WGS) entry which is preliminary data.</text>
</comment>
<protein>
    <recommendedName>
        <fullName evidence="3">Pyruvate kinase barrel domain-containing protein</fullName>
    </recommendedName>
</protein>
<dbReference type="Proteomes" id="UP000828251">
    <property type="component" value="Unassembled WGS sequence"/>
</dbReference>
<dbReference type="FunFam" id="2.40.33.10:FF:000004">
    <property type="entry name" value="Pyruvate kinase"/>
    <property type="match status" value="1"/>
</dbReference>
<sequence>MASILEPSKDVMLDTAGPELQVVNKSEQAISLKEDATVVLTSDEGLEAFSKLLPINFDGLPKAVKKGDTIFIGQYLFTGSETTSAWLPR</sequence>
<dbReference type="AlphaFoldDB" id="A0A9D3UFY5"/>
<dbReference type="InterPro" id="IPR015806">
    <property type="entry name" value="Pyrv_Knase_insert_dom_sf"/>
</dbReference>
<evidence type="ECO:0000313" key="1">
    <source>
        <dbReference type="EMBL" id="KAH1039663.1"/>
    </source>
</evidence>
<dbReference type="PANTHER" id="PTHR11817">
    <property type="entry name" value="PYRUVATE KINASE"/>
    <property type="match status" value="1"/>
</dbReference>
<keyword evidence="2" id="KW-1185">Reference proteome</keyword>
<accession>A0A9D3UFY5</accession>
<organism evidence="1 2">
    <name type="scientific">Gossypium stocksii</name>
    <dbReference type="NCBI Taxonomy" id="47602"/>
    <lineage>
        <taxon>Eukaryota</taxon>
        <taxon>Viridiplantae</taxon>
        <taxon>Streptophyta</taxon>
        <taxon>Embryophyta</taxon>
        <taxon>Tracheophyta</taxon>
        <taxon>Spermatophyta</taxon>
        <taxon>Magnoliopsida</taxon>
        <taxon>eudicotyledons</taxon>
        <taxon>Gunneridae</taxon>
        <taxon>Pentapetalae</taxon>
        <taxon>rosids</taxon>
        <taxon>malvids</taxon>
        <taxon>Malvales</taxon>
        <taxon>Malvaceae</taxon>
        <taxon>Malvoideae</taxon>
        <taxon>Gossypium</taxon>
    </lineage>
</organism>
<dbReference type="OrthoDB" id="108365at2759"/>
<reference evidence="1 2" key="1">
    <citation type="journal article" date="2021" name="Plant Biotechnol. J.">
        <title>Multi-omics assisted identification of the key and species-specific regulatory components of drought-tolerant mechanisms in Gossypium stocksii.</title>
        <authorList>
            <person name="Yu D."/>
            <person name="Ke L."/>
            <person name="Zhang D."/>
            <person name="Wu Y."/>
            <person name="Sun Y."/>
            <person name="Mei J."/>
            <person name="Sun J."/>
            <person name="Sun Y."/>
        </authorList>
    </citation>
    <scope>NUCLEOTIDE SEQUENCE [LARGE SCALE GENOMIC DNA]</scope>
    <source>
        <strain evidence="2">cv. E1</strain>
        <tissue evidence="1">Leaf</tissue>
    </source>
</reference>
<gene>
    <name evidence="1" type="ORF">J1N35_041406</name>
</gene>
<dbReference type="GO" id="GO:0004743">
    <property type="term" value="F:pyruvate kinase activity"/>
    <property type="evidence" value="ECO:0007669"/>
    <property type="project" value="InterPro"/>
</dbReference>
<name>A0A9D3UFY5_9ROSI</name>
<dbReference type="EMBL" id="JAIQCV010000012">
    <property type="protein sequence ID" value="KAH1039663.1"/>
    <property type="molecule type" value="Genomic_DNA"/>
</dbReference>
<dbReference type="SUPFAM" id="SSF50800">
    <property type="entry name" value="PK beta-barrel domain-like"/>
    <property type="match status" value="1"/>
</dbReference>
<dbReference type="Gene3D" id="2.40.33.10">
    <property type="entry name" value="PK beta-barrel domain-like"/>
    <property type="match status" value="1"/>
</dbReference>
<dbReference type="InterPro" id="IPR001697">
    <property type="entry name" value="Pyr_Knase"/>
</dbReference>
<dbReference type="GO" id="GO:0030955">
    <property type="term" value="F:potassium ion binding"/>
    <property type="evidence" value="ECO:0007669"/>
    <property type="project" value="InterPro"/>
</dbReference>